<evidence type="ECO:0000313" key="1">
    <source>
        <dbReference type="EMBL" id="NNH27465.1"/>
    </source>
</evidence>
<dbReference type="RefSeq" id="WP_171537010.1">
    <property type="nucleotide sequence ID" value="NZ_JABERJ010000039.1"/>
</dbReference>
<name>A0ABX1UW75_9GAMM</name>
<dbReference type="Pfam" id="PF14305">
    <property type="entry name" value="ATPgrasp_TupA"/>
    <property type="match status" value="1"/>
</dbReference>
<evidence type="ECO:0008006" key="3">
    <source>
        <dbReference type="Google" id="ProtNLM"/>
    </source>
</evidence>
<proteinExistence type="predicted"/>
<dbReference type="InterPro" id="IPR029465">
    <property type="entry name" value="ATPgrasp_TupA"/>
</dbReference>
<reference evidence="1 2" key="1">
    <citation type="submission" date="2020-04" db="EMBL/GenBank/DDBJ databases">
        <title>Acinetobacter Taxon 24.</title>
        <authorList>
            <person name="Nemec A."/>
            <person name="Radolfova-Krizova L."/>
            <person name="Higgins P.G."/>
            <person name="Spanelova P."/>
        </authorList>
    </citation>
    <scope>NUCLEOTIDE SEQUENCE [LARGE SCALE GENOMIC DNA]</scope>
    <source>
        <strain evidence="1 2">ANC 5084</strain>
    </source>
</reference>
<sequence>MYKILSLFRSFLHRVLPYNDTSDVFLNYLTFFINHKRLPQDRYYFNDYLFSIKNTNEILNPIRQFVSDKFLVKEYVRAKVGEQYNVPTIAIFDNYQDLKNFNFPANCCIKPTQASQAVILRKNNEPINISETEKWFELNYYKTTRERNYKYLKPKVIVEPLIFNSTDLMDYRIFCFNGKAKLICIDVGKFTGYQRVFYTKDWVKQDFSLKYPLFDGELEKPKNLEEMIVIAEKLSSELDFVRVDLYSDGENCLVGEITNCHAAASQSFVPLTAEEKASKIIFGDKV</sequence>
<organism evidence="1 2">
    <name type="scientific">Acinetobacter terrestris</name>
    <dbReference type="NCBI Taxonomy" id="2529843"/>
    <lineage>
        <taxon>Bacteria</taxon>
        <taxon>Pseudomonadati</taxon>
        <taxon>Pseudomonadota</taxon>
        <taxon>Gammaproteobacteria</taxon>
        <taxon>Moraxellales</taxon>
        <taxon>Moraxellaceae</taxon>
        <taxon>Acinetobacter</taxon>
        <taxon>Acinetobacter Taxon 24</taxon>
    </lineage>
</organism>
<accession>A0ABX1UW75</accession>
<comment type="caution">
    <text evidence="1">The sequence shown here is derived from an EMBL/GenBank/DDBJ whole genome shotgun (WGS) entry which is preliminary data.</text>
</comment>
<dbReference type="EMBL" id="JABERJ010000039">
    <property type="protein sequence ID" value="NNH27465.1"/>
    <property type="molecule type" value="Genomic_DNA"/>
</dbReference>
<gene>
    <name evidence="1" type="ORF">HLH15_13565</name>
</gene>
<dbReference type="Proteomes" id="UP000555322">
    <property type="component" value="Unassembled WGS sequence"/>
</dbReference>
<keyword evidence="2" id="KW-1185">Reference proteome</keyword>
<protein>
    <recommendedName>
        <fullName evidence="3">Glycosyltransferase</fullName>
    </recommendedName>
</protein>
<evidence type="ECO:0000313" key="2">
    <source>
        <dbReference type="Proteomes" id="UP000555322"/>
    </source>
</evidence>